<organism evidence="1 2">
    <name type="scientific">Pseudonocardia eucalypti</name>
    <dbReference type="NCBI Taxonomy" id="648755"/>
    <lineage>
        <taxon>Bacteria</taxon>
        <taxon>Bacillati</taxon>
        <taxon>Actinomycetota</taxon>
        <taxon>Actinomycetes</taxon>
        <taxon>Pseudonocardiales</taxon>
        <taxon>Pseudonocardiaceae</taxon>
        <taxon>Pseudonocardia</taxon>
    </lineage>
</organism>
<dbReference type="Pfam" id="PF00300">
    <property type="entry name" value="His_Phos_1"/>
    <property type="match status" value="1"/>
</dbReference>
<dbReference type="SUPFAM" id="SSF53254">
    <property type="entry name" value="Phosphoglycerate mutase-like"/>
    <property type="match status" value="1"/>
</dbReference>
<gene>
    <name evidence="1" type="primary">cobC_1</name>
    <name evidence="1" type="ORF">GCM10023321_00280</name>
</gene>
<dbReference type="Gene3D" id="3.40.50.1240">
    <property type="entry name" value="Phosphoglycerate mutase-like"/>
    <property type="match status" value="1"/>
</dbReference>
<dbReference type="CDD" id="cd07067">
    <property type="entry name" value="HP_PGM_like"/>
    <property type="match status" value="1"/>
</dbReference>
<dbReference type="InterPro" id="IPR050275">
    <property type="entry name" value="PGM_Phosphatase"/>
</dbReference>
<name>A0ABP9PCE3_9PSEU</name>
<evidence type="ECO:0000313" key="1">
    <source>
        <dbReference type="EMBL" id="GAA5144285.1"/>
    </source>
</evidence>
<reference evidence="2" key="1">
    <citation type="journal article" date="2019" name="Int. J. Syst. Evol. Microbiol.">
        <title>The Global Catalogue of Microorganisms (GCM) 10K type strain sequencing project: providing services to taxonomists for standard genome sequencing and annotation.</title>
        <authorList>
            <consortium name="The Broad Institute Genomics Platform"/>
            <consortium name="The Broad Institute Genome Sequencing Center for Infectious Disease"/>
            <person name="Wu L."/>
            <person name="Ma J."/>
        </authorList>
    </citation>
    <scope>NUCLEOTIDE SEQUENCE [LARGE SCALE GENOMIC DNA]</scope>
    <source>
        <strain evidence="2">JCM 18303</strain>
    </source>
</reference>
<dbReference type="PANTHER" id="PTHR48100">
    <property type="entry name" value="BROAD-SPECIFICITY PHOSPHATASE YOR283W-RELATED"/>
    <property type="match status" value="1"/>
</dbReference>
<proteinExistence type="predicted"/>
<protein>
    <submittedName>
        <fullName evidence="1">Alpha-ribazole phosphatase</fullName>
    </submittedName>
</protein>
<dbReference type="EMBL" id="BAABJP010000001">
    <property type="protein sequence ID" value="GAA5144285.1"/>
    <property type="molecule type" value="Genomic_DNA"/>
</dbReference>
<dbReference type="SMART" id="SM00855">
    <property type="entry name" value="PGAM"/>
    <property type="match status" value="1"/>
</dbReference>
<sequence length="200" mass="21616">MTVLVLARHGETVWAEGNRYAGGSDVELTPNGEAQARQLAEWARTAELTGIWSSDLQRARLTAEACAEVTGLPVKVDARLRELDFGRGEGLTPEEMAAAFPDALDAFHRDPVANPLPGGEDPVGALERFTQSLDDIAEADPDGRVLVVAHGTVIRLRLCRLLGAPPREYRRLFPSMINCARTEITSAGQLLNFNVPATSS</sequence>
<comment type="caution">
    <text evidence="1">The sequence shown here is derived from an EMBL/GenBank/DDBJ whole genome shotgun (WGS) entry which is preliminary data.</text>
</comment>
<dbReference type="PANTHER" id="PTHR48100:SF1">
    <property type="entry name" value="HISTIDINE PHOSPHATASE FAMILY PROTEIN-RELATED"/>
    <property type="match status" value="1"/>
</dbReference>
<dbReference type="InterPro" id="IPR013078">
    <property type="entry name" value="His_Pase_superF_clade-1"/>
</dbReference>
<accession>A0ABP9PCE3</accession>
<dbReference type="RefSeq" id="WP_185058352.1">
    <property type="nucleotide sequence ID" value="NZ_BAABJP010000001.1"/>
</dbReference>
<keyword evidence="2" id="KW-1185">Reference proteome</keyword>
<evidence type="ECO:0000313" key="2">
    <source>
        <dbReference type="Proteomes" id="UP001428817"/>
    </source>
</evidence>
<dbReference type="Proteomes" id="UP001428817">
    <property type="component" value="Unassembled WGS sequence"/>
</dbReference>
<dbReference type="InterPro" id="IPR029033">
    <property type="entry name" value="His_PPase_superfam"/>
</dbReference>